<proteinExistence type="predicted"/>
<evidence type="ECO:0000313" key="1">
    <source>
        <dbReference type="EMBL" id="GIX98925.1"/>
    </source>
</evidence>
<name>A0AAV4PRB4_CAEEX</name>
<keyword evidence="2" id="KW-1185">Reference proteome</keyword>
<sequence length="66" mass="7485">MDARGNGKFVRETISWHFNQELQTRNERSSKQRVPIRIKRCATSAPALIGQIRSVSFGTERPSGVQ</sequence>
<protein>
    <submittedName>
        <fullName evidence="1">Uncharacterized protein</fullName>
    </submittedName>
</protein>
<organism evidence="1 2">
    <name type="scientific">Caerostris extrusa</name>
    <name type="common">Bark spider</name>
    <name type="synonym">Caerostris bankana</name>
    <dbReference type="NCBI Taxonomy" id="172846"/>
    <lineage>
        <taxon>Eukaryota</taxon>
        <taxon>Metazoa</taxon>
        <taxon>Ecdysozoa</taxon>
        <taxon>Arthropoda</taxon>
        <taxon>Chelicerata</taxon>
        <taxon>Arachnida</taxon>
        <taxon>Araneae</taxon>
        <taxon>Araneomorphae</taxon>
        <taxon>Entelegynae</taxon>
        <taxon>Araneoidea</taxon>
        <taxon>Araneidae</taxon>
        <taxon>Caerostris</taxon>
    </lineage>
</organism>
<comment type="caution">
    <text evidence="1">The sequence shown here is derived from an EMBL/GenBank/DDBJ whole genome shotgun (WGS) entry which is preliminary data.</text>
</comment>
<accession>A0AAV4PRB4</accession>
<reference evidence="1 2" key="1">
    <citation type="submission" date="2021-06" db="EMBL/GenBank/DDBJ databases">
        <title>Caerostris extrusa draft genome.</title>
        <authorList>
            <person name="Kono N."/>
            <person name="Arakawa K."/>
        </authorList>
    </citation>
    <scope>NUCLEOTIDE SEQUENCE [LARGE SCALE GENOMIC DNA]</scope>
</reference>
<gene>
    <name evidence="1" type="ORF">CEXT_614491</name>
</gene>
<evidence type="ECO:0000313" key="2">
    <source>
        <dbReference type="Proteomes" id="UP001054945"/>
    </source>
</evidence>
<dbReference type="Proteomes" id="UP001054945">
    <property type="component" value="Unassembled WGS sequence"/>
</dbReference>
<dbReference type="EMBL" id="BPLR01004983">
    <property type="protein sequence ID" value="GIX98925.1"/>
    <property type="molecule type" value="Genomic_DNA"/>
</dbReference>
<dbReference type="AlphaFoldDB" id="A0AAV4PRB4"/>